<evidence type="ECO:0000313" key="4">
    <source>
        <dbReference type="Proteomes" id="UP001500037"/>
    </source>
</evidence>
<accession>A0ABP4GVV9</accession>
<dbReference type="InterPro" id="IPR045851">
    <property type="entry name" value="AMP-bd_C_sf"/>
</dbReference>
<evidence type="ECO:0008006" key="5">
    <source>
        <dbReference type="Google" id="ProtNLM"/>
    </source>
</evidence>
<dbReference type="Pfam" id="PF13193">
    <property type="entry name" value="AMP-binding_C"/>
    <property type="match status" value="1"/>
</dbReference>
<dbReference type="Gene3D" id="3.40.50.12780">
    <property type="entry name" value="N-terminal domain of ligase-like"/>
    <property type="match status" value="1"/>
</dbReference>
<dbReference type="Pfam" id="PF00501">
    <property type="entry name" value="AMP-binding"/>
    <property type="match status" value="1"/>
</dbReference>
<feature type="domain" description="AMP-binding enzyme C-terminal" evidence="2">
    <location>
        <begin position="414"/>
        <end position="488"/>
    </location>
</feature>
<keyword evidence="4" id="KW-1185">Reference proteome</keyword>
<name>A0ABP4GVV9_9ACTN</name>
<dbReference type="EMBL" id="BAAALF010000053">
    <property type="protein sequence ID" value="GAA1240472.1"/>
    <property type="molecule type" value="Genomic_DNA"/>
</dbReference>
<dbReference type="Proteomes" id="UP001500037">
    <property type="component" value="Unassembled WGS sequence"/>
</dbReference>
<dbReference type="PANTHER" id="PTHR45527">
    <property type="entry name" value="NONRIBOSOMAL PEPTIDE SYNTHETASE"/>
    <property type="match status" value="1"/>
</dbReference>
<dbReference type="InterPro" id="IPR042099">
    <property type="entry name" value="ANL_N_sf"/>
</dbReference>
<reference evidence="4" key="1">
    <citation type="journal article" date="2019" name="Int. J. Syst. Evol. Microbiol.">
        <title>The Global Catalogue of Microorganisms (GCM) 10K type strain sequencing project: providing services to taxonomists for standard genome sequencing and annotation.</title>
        <authorList>
            <consortium name="The Broad Institute Genomics Platform"/>
            <consortium name="The Broad Institute Genome Sequencing Center for Infectious Disease"/>
            <person name="Wu L."/>
            <person name="Ma J."/>
        </authorList>
    </citation>
    <scope>NUCLEOTIDE SEQUENCE [LARGE SCALE GENOMIC DNA]</scope>
    <source>
        <strain evidence="4">JCM 13004</strain>
    </source>
</reference>
<feature type="domain" description="AMP-dependent synthetase/ligase" evidence="1">
    <location>
        <begin position="16"/>
        <end position="356"/>
    </location>
</feature>
<dbReference type="InterPro" id="IPR020845">
    <property type="entry name" value="AMP-binding_CS"/>
</dbReference>
<dbReference type="InterPro" id="IPR000873">
    <property type="entry name" value="AMP-dep_synth/lig_dom"/>
</dbReference>
<evidence type="ECO:0000259" key="2">
    <source>
        <dbReference type="Pfam" id="PF13193"/>
    </source>
</evidence>
<dbReference type="InterPro" id="IPR025110">
    <property type="entry name" value="AMP-bd_C"/>
</dbReference>
<sequence length="507" mass="53895">MTGTDRTLVSALLGAVREHRGAVAVHDAGVAYSYAQLDARSGEIAGALALRGIVPGDVVALYSTRSWERCAAVLGAWRVGAGVVSLDPELPAARAERIVRGAGCTLVLRADELAPTGLGAEEAAFGELRAAAPAEVVDGPIGYVIPTSGSTGEPKSVAVPPVVLADLGDWHGWHWQHEQLPHTLHAASIGFDVVYEDMVATWLAGATLVVVGDDERRDPFALIELVREHRVARLFLPVVGLHGLAMAAVLGEEELPSLREIAVAGERLVINDEVREFCAAAGVTVVNQYGPSETHVVTQHRLTADRAAQWPDHPPIGAAVVGAELLCLADGVLRPFEEGEEAELMIAGDCVALGYLGDEALTAAKFRTLAHQDGESRRCYASGDLVRFEGGEFHFLARVDDQLKVNGYRVEPGEVEAVLNALPGVRRAVVVGVRVANSTRLAAAYTRPPGVALEAHELAEACAAQLPGYMVPKHFHELDELPVTANGKVDRARLREIWAQQPIGSQA</sequence>
<evidence type="ECO:0000313" key="3">
    <source>
        <dbReference type="EMBL" id="GAA1240472.1"/>
    </source>
</evidence>
<dbReference type="Gene3D" id="3.30.300.30">
    <property type="match status" value="1"/>
</dbReference>
<dbReference type="RefSeq" id="WP_344442501.1">
    <property type="nucleotide sequence ID" value="NZ_BAAALF010000053.1"/>
</dbReference>
<dbReference type="PANTHER" id="PTHR45527:SF1">
    <property type="entry name" value="FATTY ACID SYNTHASE"/>
    <property type="match status" value="1"/>
</dbReference>
<gene>
    <name evidence="3" type="ORF">GCM10009665_34170</name>
</gene>
<proteinExistence type="predicted"/>
<evidence type="ECO:0000259" key="1">
    <source>
        <dbReference type="Pfam" id="PF00501"/>
    </source>
</evidence>
<dbReference type="SUPFAM" id="SSF56801">
    <property type="entry name" value="Acetyl-CoA synthetase-like"/>
    <property type="match status" value="1"/>
</dbReference>
<comment type="caution">
    <text evidence="3">The sequence shown here is derived from an EMBL/GenBank/DDBJ whole genome shotgun (WGS) entry which is preliminary data.</text>
</comment>
<dbReference type="PROSITE" id="PS00455">
    <property type="entry name" value="AMP_BINDING"/>
    <property type="match status" value="1"/>
</dbReference>
<organism evidence="3 4">
    <name type="scientific">Kitasatospora nipponensis</name>
    <dbReference type="NCBI Taxonomy" id="258049"/>
    <lineage>
        <taxon>Bacteria</taxon>
        <taxon>Bacillati</taxon>
        <taxon>Actinomycetota</taxon>
        <taxon>Actinomycetes</taxon>
        <taxon>Kitasatosporales</taxon>
        <taxon>Streptomycetaceae</taxon>
        <taxon>Kitasatospora</taxon>
    </lineage>
</organism>
<protein>
    <recommendedName>
        <fullName evidence="5">Amino acid adenylation domain-containing protein</fullName>
    </recommendedName>
</protein>